<dbReference type="InterPro" id="IPR036236">
    <property type="entry name" value="Znf_C2H2_sf"/>
</dbReference>
<dbReference type="EMBL" id="JAUIZM010000009">
    <property type="protein sequence ID" value="KAK1364504.1"/>
    <property type="molecule type" value="Genomic_DNA"/>
</dbReference>
<evidence type="ECO:0000256" key="5">
    <source>
        <dbReference type="SAM" id="MobiDB-lite"/>
    </source>
</evidence>
<reference evidence="7" key="1">
    <citation type="submission" date="2023-02" db="EMBL/GenBank/DDBJ databases">
        <title>Genome of toxic invasive species Heracleum sosnowskyi carries increased number of genes despite the absence of recent whole-genome duplications.</title>
        <authorList>
            <person name="Schelkunov M."/>
            <person name="Shtratnikova V."/>
            <person name="Makarenko M."/>
            <person name="Klepikova A."/>
            <person name="Omelchenko D."/>
            <person name="Novikova G."/>
            <person name="Obukhova E."/>
            <person name="Bogdanov V."/>
            <person name="Penin A."/>
            <person name="Logacheva M."/>
        </authorList>
    </citation>
    <scope>NUCLEOTIDE SEQUENCE</scope>
    <source>
        <strain evidence="7">Hsosn_3</strain>
        <tissue evidence="7">Leaf</tissue>
    </source>
</reference>
<gene>
    <name evidence="7" type="ORF">POM88_040065</name>
</gene>
<evidence type="ECO:0000256" key="1">
    <source>
        <dbReference type="ARBA" id="ARBA00022723"/>
    </source>
</evidence>
<evidence type="ECO:0000256" key="2">
    <source>
        <dbReference type="ARBA" id="ARBA00022771"/>
    </source>
</evidence>
<dbReference type="PANTHER" id="PTHR34396">
    <property type="entry name" value="OS03G0264950 PROTEIN-RELATED"/>
    <property type="match status" value="1"/>
</dbReference>
<evidence type="ECO:0000259" key="6">
    <source>
        <dbReference type="PROSITE" id="PS50808"/>
    </source>
</evidence>
<keyword evidence="8" id="KW-1185">Reference proteome</keyword>
<proteinExistence type="predicted"/>
<dbReference type="InterPro" id="IPR053031">
    <property type="entry name" value="Cuticle_assoc_protein"/>
</dbReference>
<dbReference type="InterPro" id="IPR003656">
    <property type="entry name" value="Znf_BED"/>
</dbReference>
<comment type="caution">
    <text evidence="7">The sequence shown here is derived from an EMBL/GenBank/DDBJ whole genome shotgun (WGS) entry which is preliminary data.</text>
</comment>
<dbReference type="SUPFAM" id="SSF57667">
    <property type="entry name" value="beta-beta-alpha zinc fingers"/>
    <property type="match status" value="1"/>
</dbReference>
<accession>A0AAD8M9F3</accession>
<dbReference type="Pfam" id="PF02892">
    <property type="entry name" value="zf-BED"/>
    <property type="match status" value="1"/>
</dbReference>
<protein>
    <submittedName>
        <fullName evidence="7">Zinc finger, BED-type</fullName>
    </submittedName>
</protein>
<feature type="compositionally biased region" description="Acidic residues" evidence="5">
    <location>
        <begin position="12"/>
        <end position="21"/>
    </location>
</feature>
<dbReference type="GO" id="GO:1990837">
    <property type="term" value="F:sequence-specific double-stranded DNA binding"/>
    <property type="evidence" value="ECO:0007669"/>
    <property type="project" value="TreeGrafter"/>
</dbReference>
<keyword evidence="2 4" id="KW-0863">Zinc-finger</keyword>
<dbReference type="AlphaFoldDB" id="A0AAD8M9F3"/>
<keyword evidence="1" id="KW-0479">Metal-binding</keyword>
<sequence>MESGGDNKDLEMENEENEGFVDVEIPPGSGSGDTSCALSRRRLKSDVWGYFDILPLGQDKKQRCKCKKCGVTYACPSNFGTGNLHKHLEKCVRRDTRDIGQLLITRESSSLNLTTPKFSQEKYRELFVAAITMHEEPFQFVEYEGFRALHHYLNNKVQTISRNTSAAKLKMEELTEDIMNLDINKNEATNA</sequence>
<feature type="region of interest" description="Disordered" evidence="5">
    <location>
        <begin position="1"/>
        <end position="36"/>
    </location>
</feature>
<dbReference type="PANTHER" id="PTHR34396:SF24">
    <property type="entry name" value="BED-TYPE DOMAIN-CONTAINING PROTEIN"/>
    <property type="match status" value="1"/>
</dbReference>
<name>A0AAD8M9F3_9APIA</name>
<keyword evidence="3" id="KW-0862">Zinc</keyword>
<dbReference type="Proteomes" id="UP001237642">
    <property type="component" value="Unassembled WGS sequence"/>
</dbReference>
<evidence type="ECO:0000256" key="3">
    <source>
        <dbReference type="ARBA" id="ARBA00022833"/>
    </source>
</evidence>
<evidence type="ECO:0000313" key="8">
    <source>
        <dbReference type="Proteomes" id="UP001237642"/>
    </source>
</evidence>
<dbReference type="GO" id="GO:0006357">
    <property type="term" value="P:regulation of transcription by RNA polymerase II"/>
    <property type="evidence" value="ECO:0007669"/>
    <property type="project" value="TreeGrafter"/>
</dbReference>
<organism evidence="7 8">
    <name type="scientific">Heracleum sosnowskyi</name>
    <dbReference type="NCBI Taxonomy" id="360622"/>
    <lineage>
        <taxon>Eukaryota</taxon>
        <taxon>Viridiplantae</taxon>
        <taxon>Streptophyta</taxon>
        <taxon>Embryophyta</taxon>
        <taxon>Tracheophyta</taxon>
        <taxon>Spermatophyta</taxon>
        <taxon>Magnoliopsida</taxon>
        <taxon>eudicotyledons</taxon>
        <taxon>Gunneridae</taxon>
        <taxon>Pentapetalae</taxon>
        <taxon>asterids</taxon>
        <taxon>campanulids</taxon>
        <taxon>Apiales</taxon>
        <taxon>Apiaceae</taxon>
        <taxon>Apioideae</taxon>
        <taxon>apioid superclade</taxon>
        <taxon>Tordylieae</taxon>
        <taxon>Tordyliinae</taxon>
        <taxon>Heracleum</taxon>
    </lineage>
</organism>
<feature type="domain" description="BED-type" evidence="6">
    <location>
        <begin position="42"/>
        <end position="99"/>
    </location>
</feature>
<evidence type="ECO:0000256" key="4">
    <source>
        <dbReference type="PROSITE-ProRule" id="PRU00027"/>
    </source>
</evidence>
<evidence type="ECO:0000313" key="7">
    <source>
        <dbReference type="EMBL" id="KAK1364504.1"/>
    </source>
</evidence>
<dbReference type="SMART" id="SM00614">
    <property type="entry name" value="ZnF_BED"/>
    <property type="match status" value="1"/>
</dbReference>
<feature type="compositionally biased region" description="Basic and acidic residues" evidence="5">
    <location>
        <begin position="1"/>
        <end position="11"/>
    </location>
</feature>
<dbReference type="GO" id="GO:0005634">
    <property type="term" value="C:nucleus"/>
    <property type="evidence" value="ECO:0007669"/>
    <property type="project" value="TreeGrafter"/>
</dbReference>
<reference evidence="7" key="2">
    <citation type="submission" date="2023-05" db="EMBL/GenBank/DDBJ databases">
        <authorList>
            <person name="Schelkunov M.I."/>
        </authorList>
    </citation>
    <scope>NUCLEOTIDE SEQUENCE</scope>
    <source>
        <strain evidence="7">Hsosn_3</strain>
        <tissue evidence="7">Leaf</tissue>
    </source>
</reference>
<dbReference type="PROSITE" id="PS50808">
    <property type="entry name" value="ZF_BED"/>
    <property type="match status" value="1"/>
</dbReference>
<dbReference type="GO" id="GO:0008270">
    <property type="term" value="F:zinc ion binding"/>
    <property type="evidence" value="ECO:0007669"/>
    <property type="project" value="UniProtKB-KW"/>
</dbReference>